<dbReference type="Gene3D" id="1.20.120.710">
    <property type="entry name" value="Haloacid dehalogenase hydrolase-like domain"/>
    <property type="match status" value="1"/>
</dbReference>
<dbReference type="PANTHER" id="PTHR46470">
    <property type="entry name" value="N-ACYLNEURAMINATE-9-PHOSPHATASE"/>
    <property type="match status" value="1"/>
</dbReference>
<dbReference type="SUPFAM" id="SSF56784">
    <property type="entry name" value="HAD-like"/>
    <property type="match status" value="1"/>
</dbReference>
<dbReference type="GO" id="GO:0016787">
    <property type="term" value="F:hydrolase activity"/>
    <property type="evidence" value="ECO:0007669"/>
    <property type="project" value="UniProtKB-KW"/>
</dbReference>
<comment type="cofactor">
    <cofactor evidence="1">
        <name>Mg(2+)</name>
        <dbReference type="ChEBI" id="CHEBI:18420"/>
    </cofactor>
</comment>
<keyword evidence="2" id="KW-0479">Metal-binding</keyword>
<dbReference type="PRINTS" id="PR00413">
    <property type="entry name" value="HADHALOGNASE"/>
</dbReference>
<evidence type="ECO:0000313" key="6">
    <source>
        <dbReference type="Proteomes" id="UP001241848"/>
    </source>
</evidence>
<dbReference type="SFLD" id="SFLDS00003">
    <property type="entry name" value="Haloacid_Dehalogenase"/>
    <property type="match status" value="1"/>
</dbReference>
<evidence type="ECO:0000256" key="2">
    <source>
        <dbReference type="ARBA" id="ARBA00022723"/>
    </source>
</evidence>
<evidence type="ECO:0000256" key="4">
    <source>
        <dbReference type="ARBA" id="ARBA00022842"/>
    </source>
</evidence>
<dbReference type="InterPro" id="IPR006439">
    <property type="entry name" value="HAD-SF_hydro_IA"/>
</dbReference>
<keyword evidence="6" id="KW-1185">Reference proteome</keyword>
<proteinExistence type="predicted"/>
<dbReference type="RefSeq" id="WP_305752956.1">
    <property type="nucleotide sequence ID" value="NZ_JAPCKK010000001.1"/>
</dbReference>
<dbReference type="InterPro" id="IPR036412">
    <property type="entry name" value="HAD-like_sf"/>
</dbReference>
<dbReference type="Pfam" id="PF00702">
    <property type="entry name" value="Hydrolase"/>
    <property type="match status" value="1"/>
</dbReference>
<dbReference type="InterPro" id="IPR023214">
    <property type="entry name" value="HAD_sf"/>
</dbReference>
<keyword evidence="4" id="KW-0460">Magnesium</keyword>
<organism evidence="5 6">
    <name type="scientific">Paenibacillus zeirhizosphaerae</name>
    <dbReference type="NCBI Taxonomy" id="2987519"/>
    <lineage>
        <taxon>Bacteria</taxon>
        <taxon>Bacillati</taxon>
        <taxon>Bacillota</taxon>
        <taxon>Bacilli</taxon>
        <taxon>Bacillales</taxon>
        <taxon>Paenibacillaceae</taxon>
        <taxon>Paenibacillus</taxon>
    </lineage>
</organism>
<dbReference type="NCBIfam" id="TIGR01549">
    <property type="entry name" value="HAD-SF-IA-v1"/>
    <property type="match status" value="1"/>
</dbReference>
<protein>
    <submittedName>
        <fullName evidence="5">HAD family hydrolase</fullName>
    </submittedName>
</protein>
<sequence length="245" mass="27769">MTLQKWHQAVFFDVDDTMYDHLEPTRGALQHILGLDDSFPYESAYHRIRYYSDKLSAEGGLLHRAPGTAELEDMRIRRFVLAMQEFGSELTWEQATRLQAEYLDRQYKITPFAGAKELMKDLANAGYLVGLITNGPEEHQLHKIRALALETHVAPEHMFISGAVGYAKPDPRIFAAVNDRTGTNADVCWYVGDSWRNDVVGASSAGWKVLWYNHRQAAPETTEHSPYGTAASYEELRSFLLSVSQ</sequence>
<dbReference type="SFLD" id="SFLDG01129">
    <property type="entry name" value="C1.5:_HAD__Beta-PGM__Phosphata"/>
    <property type="match status" value="1"/>
</dbReference>
<dbReference type="Proteomes" id="UP001241848">
    <property type="component" value="Unassembled WGS sequence"/>
</dbReference>
<evidence type="ECO:0000313" key="5">
    <source>
        <dbReference type="EMBL" id="MDP4095322.1"/>
    </source>
</evidence>
<dbReference type="PANTHER" id="PTHR46470:SF2">
    <property type="entry name" value="GLYCERALDEHYDE 3-PHOSPHATE PHOSPHATASE"/>
    <property type="match status" value="1"/>
</dbReference>
<keyword evidence="3 5" id="KW-0378">Hydrolase</keyword>
<name>A0ABT9FLR7_9BACL</name>
<dbReference type="EMBL" id="JAPCKK010000001">
    <property type="protein sequence ID" value="MDP4095322.1"/>
    <property type="molecule type" value="Genomic_DNA"/>
</dbReference>
<accession>A0ABT9FLR7</accession>
<comment type="caution">
    <text evidence="5">The sequence shown here is derived from an EMBL/GenBank/DDBJ whole genome shotgun (WGS) entry which is preliminary data.</text>
</comment>
<reference evidence="5 6" key="1">
    <citation type="submission" date="2022-10" db="EMBL/GenBank/DDBJ databases">
        <title>Paenibacillus description and whole genome data of maize root bacterial community.</title>
        <authorList>
            <person name="Marton D."/>
            <person name="Farkas M."/>
            <person name="Cserhati M."/>
        </authorList>
    </citation>
    <scope>NUCLEOTIDE SEQUENCE [LARGE SCALE GENOMIC DNA]</scope>
    <source>
        <strain evidence="5 6">P96</strain>
    </source>
</reference>
<evidence type="ECO:0000256" key="3">
    <source>
        <dbReference type="ARBA" id="ARBA00022801"/>
    </source>
</evidence>
<evidence type="ECO:0000256" key="1">
    <source>
        <dbReference type="ARBA" id="ARBA00001946"/>
    </source>
</evidence>
<dbReference type="Gene3D" id="3.40.50.1000">
    <property type="entry name" value="HAD superfamily/HAD-like"/>
    <property type="match status" value="1"/>
</dbReference>
<gene>
    <name evidence="5" type="ORF">OIN60_00760</name>
</gene>
<dbReference type="InterPro" id="IPR051400">
    <property type="entry name" value="HAD-like_hydrolase"/>
</dbReference>